<gene>
    <name evidence="3" type="ORF">V1Y59_13145</name>
</gene>
<dbReference type="SUPFAM" id="SSF51735">
    <property type="entry name" value="NAD(P)-binding Rossmann-fold domains"/>
    <property type="match status" value="1"/>
</dbReference>
<dbReference type="PRINTS" id="PR00081">
    <property type="entry name" value="GDHRDH"/>
</dbReference>
<reference evidence="3 4" key="1">
    <citation type="submission" date="2024-01" db="EMBL/GenBank/DDBJ databases">
        <title>Draft genome sequence of Gordonia sp. PKS22-38.</title>
        <authorList>
            <person name="Suphannarot A."/>
            <person name="Mingma R."/>
        </authorList>
    </citation>
    <scope>NUCLEOTIDE SEQUENCE [LARGE SCALE GENOMIC DNA]</scope>
    <source>
        <strain evidence="3 4">PKS22-38</strain>
    </source>
</reference>
<dbReference type="EMBL" id="JAZDUE010000010">
    <property type="protein sequence ID" value="MEE4024027.1"/>
    <property type="molecule type" value="Genomic_DNA"/>
</dbReference>
<evidence type="ECO:0000256" key="2">
    <source>
        <dbReference type="SAM" id="MobiDB-lite"/>
    </source>
</evidence>
<dbReference type="InterPro" id="IPR002347">
    <property type="entry name" value="SDR_fam"/>
</dbReference>
<evidence type="ECO:0000313" key="4">
    <source>
        <dbReference type="Proteomes" id="UP001335729"/>
    </source>
</evidence>
<organism evidence="3 4">
    <name type="scientific">Gordonia prachuapensis</name>
    <dbReference type="NCBI Taxonomy" id="3115651"/>
    <lineage>
        <taxon>Bacteria</taxon>
        <taxon>Bacillati</taxon>
        <taxon>Actinomycetota</taxon>
        <taxon>Actinomycetes</taxon>
        <taxon>Mycobacteriales</taxon>
        <taxon>Gordoniaceae</taxon>
        <taxon>Gordonia</taxon>
    </lineage>
</organism>
<accession>A0ABU7MUL5</accession>
<dbReference type="InterPro" id="IPR051935">
    <property type="entry name" value="HSDL2"/>
</dbReference>
<name>A0ABU7MUL5_9ACTN</name>
<dbReference type="RefSeq" id="WP_330505419.1">
    <property type="nucleotide sequence ID" value="NZ_JAZDUE010000010.1"/>
</dbReference>
<evidence type="ECO:0000313" key="3">
    <source>
        <dbReference type="EMBL" id="MEE4024027.1"/>
    </source>
</evidence>
<sequence length="298" mass="30813">MTSRSVAGDDSKTAERGAGESRPLAGRTLLMSGGSRGIGLAIAVAAATSGANVAFVAKTESPDPRLPGTVQATAAEIEAVGGRVLPIVGDIRDELTVTDAVAQTVDTFGGIDIVVNNASAIALTGFGELPLKRFDLMFDVNVRGTFLLTSAALPHLQASGDGRVLTLSPPLNPDPRWLREYAPYTTSKYAMTLLTLGVAEQMRGTGVSANCLWPATLIATAAVQNVVAGNAGMRAARRPEIMADAAMIALTSRETDGSVATGNCYVDADLLRAAGIHDLGRYAVDGADEASLEPDLFL</sequence>
<dbReference type="PROSITE" id="PS00061">
    <property type="entry name" value="ADH_SHORT"/>
    <property type="match status" value="1"/>
</dbReference>
<keyword evidence="4" id="KW-1185">Reference proteome</keyword>
<dbReference type="NCBIfam" id="NF006133">
    <property type="entry name" value="PRK08278.1"/>
    <property type="match status" value="1"/>
</dbReference>
<dbReference type="PANTHER" id="PTHR42808">
    <property type="entry name" value="HYDROXYSTEROID DEHYDROGENASE-LIKE PROTEIN 2"/>
    <property type="match status" value="1"/>
</dbReference>
<dbReference type="Proteomes" id="UP001335729">
    <property type="component" value="Unassembled WGS sequence"/>
</dbReference>
<dbReference type="Pfam" id="PF00106">
    <property type="entry name" value="adh_short"/>
    <property type="match status" value="1"/>
</dbReference>
<comment type="similarity">
    <text evidence="1">Belongs to the short-chain dehydrogenases/reductases (SDR) family.</text>
</comment>
<feature type="region of interest" description="Disordered" evidence="2">
    <location>
        <begin position="1"/>
        <end position="26"/>
    </location>
</feature>
<evidence type="ECO:0000256" key="1">
    <source>
        <dbReference type="ARBA" id="ARBA00006484"/>
    </source>
</evidence>
<comment type="caution">
    <text evidence="3">The sequence shown here is derived from an EMBL/GenBank/DDBJ whole genome shotgun (WGS) entry which is preliminary data.</text>
</comment>
<dbReference type="PANTHER" id="PTHR42808:SF3">
    <property type="entry name" value="HYDROXYSTEROID DEHYDROGENASE-LIKE PROTEIN 2"/>
    <property type="match status" value="1"/>
</dbReference>
<feature type="compositionally biased region" description="Basic and acidic residues" evidence="2">
    <location>
        <begin position="7"/>
        <end position="19"/>
    </location>
</feature>
<proteinExistence type="inferred from homology"/>
<protein>
    <submittedName>
        <fullName evidence="3">SDR family oxidoreductase</fullName>
    </submittedName>
</protein>
<dbReference type="Gene3D" id="3.40.50.720">
    <property type="entry name" value="NAD(P)-binding Rossmann-like Domain"/>
    <property type="match status" value="1"/>
</dbReference>
<dbReference type="InterPro" id="IPR020904">
    <property type="entry name" value="Sc_DH/Rdtase_CS"/>
</dbReference>
<dbReference type="InterPro" id="IPR036291">
    <property type="entry name" value="NAD(P)-bd_dom_sf"/>
</dbReference>